<keyword evidence="3" id="KW-0285">Flavoprotein</keyword>
<dbReference type="Gene3D" id="3.40.109.10">
    <property type="entry name" value="NADH Oxidase"/>
    <property type="match status" value="1"/>
</dbReference>
<keyword evidence="6" id="KW-0560">Oxidoreductase</keyword>
<dbReference type="GO" id="GO:0016491">
    <property type="term" value="F:oxidoreductase activity"/>
    <property type="evidence" value="ECO:0007669"/>
    <property type="project" value="UniProtKB-KW"/>
</dbReference>
<dbReference type="EMBL" id="FNSL01000001">
    <property type="protein sequence ID" value="SEB38165.1"/>
    <property type="molecule type" value="Genomic_DNA"/>
</dbReference>
<keyword evidence="7" id="KW-0520">NAD</keyword>
<dbReference type="InterPro" id="IPR029479">
    <property type="entry name" value="Nitroreductase"/>
</dbReference>
<comment type="similarity">
    <text evidence="2">Belongs to the nitroreductase family.</text>
</comment>
<dbReference type="PANTHER" id="PTHR43821">
    <property type="entry name" value="NAD(P)H NITROREDUCTASE YDJA-RELATED"/>
    <property type="match status" value="1"/>
</dbReference>
<keyword evidence="10" id="KW-1185">Reference proteome</keyword>
<evidence type="ECO:0000313" key="9">
    <source>
        <dbReference type="EMBL" id="SEB38165.1"/>
    </source>
</evidence>
<evidence type="ECO:0000256" key="5">
    <source>
        <dbReference type="ARBA" id="ARBA00022857"/>
    </source>
</evidence>
<dbReference type="InterPro" id="IPR026021">
    <property type="entry name" value="YdjA-like"/>
</dbReference>
<evidence type="ECO:0000259" key="8">
    <source>
        <dbReference type="Pfam" id="PF00881"/>
    </source>
</evidence>
<evidence type="ECO:0000256" key="2">
    <source>
        <dbReference type="ARBA" id="ARBA00007118"/>
    </source>
</evidence>
<protein>
    <submittedName>
        <fullName evidence="9">Nitroreductase</fullName>
    </submittedName>
</protein>
<proteinExistence type="inferred from homology"/>
<dbReference type="AlphaFoldDB" id="A0A1H4IWC0"/>
<dbReference type="SUPFAM" id="SSF55469">
    <property type="entry name" value="FMN-dependent nitroreductase-like"/>
    <property type="match status" value="1"/>
</dbReference>
<sequence length="247" mass="27530">MESVVLKGLRMSDMKPKAVAISRRLCDLVSTSRQLVQTVLAVSGHAYPTGDRQLHPSVLDFMLARRSTPVKDLAEPAPTDKEIETMLTVASRVPDHGRLTPWRFILYRGDVRRQIGEALAARAIEREGALPEPRIEQERTRFSRAPLVIGVVCVPKESPTIPEWEMFLSGGMAAMNLMIAANALGYGTNLITNWYSDDAEGRRILGLAPRERVVGFVHIGSYDVELLERPRPELKTIVSDYVGPWEA</sequence>
<evidence type="ECO:0000256" key="7">
    <source>
        <dbReference type="ARBA" id="ARBA00023027"/>
    </source>
</evidence>
<comment type="cofactor">
    <cofactor evidence="1">
        <name>FMN</name>
        <dbReference type="ChEBI" id="CHEBI:58210"/>
    </cofactor>
</comment>
<organism evidence="9 10">
    <name type="scientific">Nitratireductor aquibiodomus</name>
    <dbReference type="NCBI Taxonomy" id="204799"/>
    <lineage>
        <taxon>Bacteria</taxon>
        <taxon>Pseudomonadati</taxon>
        <taxon>Pseudomonadota</taxon>
        <taxon>Alphaproteobacteria</taxon>
        <taxon>Hyphomicrobiales</taxon>
        <taxon>Phyllobacteriaceae</taxon>
        <taxon>Nitratireductor</taxon>
    </lineage>
</organism>
<evidence type="ECO:0000256" key="6">
    <source>
        <dbReference type="ARBA" id="ARBA00023002"/>
    </source>
</evidence>
<dbReference type="InterPro" id="IPR000415">
    <property type="entry name" value="Nitroreductase-like"/>
</dbReference>
<gene>
    <name evidence="9" type="ORF">SAMN05216452_0657</name>
</gene>
<dbReference type="PANTHER" id="PTHR43821:SF1">
    <property type="entry name" value="NAD(P)H NITROREDUCTASE YDJA-RELATED"/>
    <property type="match status" value="1"/>
</dbReference>
<evidence type="ECO:0000256" key="1">
    <source>
        <dbReference type="ARBA" id="ARBA00001917"/>
    </source>
</evidence>
<dbReference type="Pfam" id="PF00881">
    <property type="entry name" value="Nitroreductase"/>
    <property type="match status" value="1"/>
</dbReference>
<feature type="domain" description="Nitroreductase" evidence="8">
    <location>
        <begin position="65"/>
        <end position="220"/>
    </location>
</feature>
<evidence type="ECO:0000256" key="3">
    <source>
        <dbReference type="ARBA" id="ARBA00022630"/>
    </source>
</evidence>
<accession>A0A1H4IWC0</accession>
<reference evidence="10" key="1">
    <citation type="submission" date="2016-10" db="EMBL/GenBank/DDBJ databases">
        <authorList>
            <person name="Varghese N."/>
            <person name="Submissions S."/>
        </authorList>
    </citation>
    <scope>NUCLEOTIDE SEQUENCE [LARGE SCALE GENOMIC DNA]</scope>
    <source>
        <strain evidence="10">ES.061</strain>
    </source>
</reference>
<evidence type="ECO:0000256" key="4">
    <source>
        <dbReference type="ARBA" id="ARBA00022643"/>
    </source>
</evidence>
<keyword evidence="4" id="KW-0288">FMN</keyword>
<dbReference type="InterPro" id="IPR052530">
    <property type="entry name" value="NAD(P)H_nitroreductase"/>
</dbReference>
<name>A0A1H4IWC0_9HYPH</name>
<keyword evidence="5" id="KW-0521">NADP</keyword>
<dbReference type="Proteomes" id="UP000199064">
    <property type="component" value="Unassembled WGS sequence"/>
</dbReference>
<evidence type="ECO:0000313" key="10">
    <source>
        <dbReference type="Proteomes" id="UP000199064"/>
    </source>
</evidence>
<dbReference type="CDD" id="cd02135">
    <property type="entry name" value="YdjA-like"/>
    <property type="match status" value="1"/>
</dbReference>